<dbReference type="Proteomes" id="UP000823775">
    <property type="component" value="Unassembled WGS sequence"/>
</dbReference>
<organism evidence="1 2">
    <name type="scientific">Datura stramonium</name>
    <name type="common">Jimsonweed</name>
    <name type="synonym">Common thornapple</name>
    <dbReference type="NCBI Taxonomy" id="4076"/>
    <lineage>
        <taxon>Eukaryota</taxon>
        <taxon>Viridiplantae</taxon>
        <taxon>Streptophyta</taxon>
        <taxon>Embryophyta</taxon>
        <taxon>Tracheophyta</taxon>
        <taxon>Spermatophyta</taxon>
        <taxon>Magnoliopsida</taxon>
        <taxon>eudicotyledons</taxon>
        <taxon>Gunneridae</taxon>
        <taxon>Pentapetalae</taxon>
        <taxon>asterids</taxon>
        <taxon>lamiids</taxon>
        <taxon>Solanales</taxon>
        <taxon>Solanaceae</taxon>
        <taxon>Solanoideae</taxon>
        <taxon>Datureae</taxon>
        <taxon>Datura</taxon>
    </lineage>
</organism>
<keyword evidence="2" id="KW-1185">Reference proteome</keyword>
<feature type="non-terminal residue" evidence="1">
    <location>
        <position position="71"/>
    </location>
</feature>
<name>A0ABS8VLM4_DATST</name>
<accession>A0ABS8VLM4</accession>
<evidence type="ECO:0000313" key="2">
    <source>
        <dbReference type="Proteomes" id="UP000823775"/>
    </source>
</evidence>
<comment type="caution">
    <text evidence="1">The sequence shown here is derived from an EMBL/GenBank/DDBJ whole genome shotgun (WGS) entry which is preliminary data.</text>
</comment>
<reference evidence="1 2" key="1">
    <citation type="journal article" date="2021" name="BMC Genomics">
        <title>Datura genome reveals duplications of psychoactive alkaloid biosynthetic genes and high mutation rate following tissue culture.</title>
        <authorList>
            <person name="Rajewski A."/>
            <person name="Carter-House D."/>
            <person name="Stajich J."/>
            <person name="Litt A."/>
        </authorList>
    </citation>
    <scope>NUCLEOTIDE SEQUENCE [LARGE SCALE GENOMIC DNA]</scope>
    <source>
        <strain evidence="1">AR-01</strain>
    </source>
</reference>
<gene>
    <name evidence="1" type="ORF">HAX54_037755</name>
</gene>
<protein>
    <submittedName>
        <fullName evidence="1">Uncharacterized protein</fullName>
    </submittedName>
</protein>
<dbReference type="EMBL" id="JACEIK010005099">
    <property type="protein sequence ID" value="MCE0480704.1"/>
    <property type="molecule type" value="Genomic_DNA"/>
</dbReference>
<evidence type="ECO:0000313" key="1">
    <source>
        <dbReference type="EMBL" id="MCE0480704.1"/>
    </source>
</evidence>
<proteinExistence type="predicted"/>
<sequence>MRLRRRRGRESCLWCANEGPEWQREIRWLPFWWGVWWAACHGEDDWGKRDRDGMVVTETGRHGGDAGGCAG</sequence>